<keyword evidence="3" id="KW-1185">Reference proteome</keyword>
<evidence type="ECO:0000313" key="2">
    <source>
        <dbReference type="EMBL" id="MSS58167.1"/>
    </source>
</evidence>
<feature type="transmembrane region" description="Helical" evidence="1">
    <location>
        <begin position="12"/>
        <end position="29"/>
    </location>
</feature>
<organism evidence="2 3">
    <name type="scientific">Stecheria intestinalis</name>
    <dbReference type="NCBI Taxonomy" id="2606630"/>
    <lineage>
        <taxon>Bacteria</taxon>
        <taxon>Bacillati</taxon>
        <taxon>Bacillota</taxon>
        <taxon>Erysipelotrichia</taxon>
        <taxon>Erysipelotrichales</taxon>
        <taxon>Erysipelotrichaceae</taxon>
        <taxon>Stecheria</taxon>
    </lineage>
</organism>
<name>A0A7X2NRD4_9FIRM</name>
<keyword evidence="1" id="KW-0812">Transmembrane</keyword>
<comment type="caution">
    <text evidence="2">The sequence shown here is derived from an EMBL/GenBank/DDBJ whole genome shotgun (WGS) entry which is preliminary data.</text>
</comment>
<keyword evidence="1" id="KW-0472">Membrane</keyword>
<reference evidence="2 3" key="1">
    <citation type="submission" date="2019-08" db="EMBL/GenBank/DDBJ databases">
        <title>In-depth cultivation of the pig gut microbiome towards novel bacterial diversity and tailored functional studies.</title>
        <authorList>
            <person name="Wylensek D."/>
            <person name="Hitch T.C.A."/>
            <person name="Clavel T."/>
        </authorList>
    </citation>
    <scope>NUCLEOTIDE SEQUENCE [LARGE SCALE GENOMIC DNA]</scope>
    <source>
        <strain evidence="2 3">Oil+RF-744-GAM-WT-6</strain>
    </source>
</reference>
<protein>
    <submittedName>
        <fullName evidence="2">DUF2304 domain-containing protein</fullName>
    </submittedName>
</protein>
<feature type="transmembrane region" description="Helical" evidence="1">
    <location>
        <begin position="69"/>
        <end position="90"/>
    </location>
</feature>
<sequence length="124" mass="14478">MTVGIPEGLRWVLILASLGILIFVIYSSAKSRMNVRYAVVWITWAVFVLIVAIWPGIARWMANLIGIQSVTNFILLFMTAILFLLNYFLYMQMSRMDKDIRKLNYELSLLRQKKDQDDDQKAEK</sequence>
<feature type="transmembrane region" description="Helical" evidence="1">
    <location>
        <begin position="38"/>
        <end position="57"/>
    </location>
</feature>
<evidence type="ECO:0000313" key="3">
    <source>
        <dbReference type="Proteomes" id="UP000461880"/>
    </source>
</evidence>
<dbReference type="Proteomes" id="UP000461880">
    <property type="component" value="Unassembled WGS sequence"/>
</dbReference>
<dbReference type="InterPro" id="IPR019277">
    <property type="entry name" value="DUF2304"/>
</dbReference>
<dbReference type="AlphaFoldDB" id="A0A7X2NRD4"/>
<keyword evidence="1" id="KW-1133">Transmembrane helix</keyword>
<evidence type="ECO:0000256" key="1">
    <source>
        <dbReference type="SAM" id="Phobius"/>
    </source>
</evidence>
<dbReference type="EMBL" id="VUMN01000007">
    <property type="protein sequence ID" value="MSS58167.1"/>
    <property type="molecule type" value="Genomic_DNA"/>
</dbReference>
<proteinExistence type="predicted"/>
<dbReference type="Pfam" id="PF10066">
    <property type="entry name" value="DUF2304"/>
    <property type="match status" value="1"/>
</dbReference>
<gene>
    <name evidence="2" type="ORF">FYJ51_04525</name>
</gene>
<dbReference type="RefSeq" id="WP_154503779.1">
    <property type="nucleotide sequence ID" value="NZ_VUMN01000007.1"/>
</dbReference>
<accession>A0A7X2NRD4</accession>